<keyword evidence="1" id="KW-0496">Mitochondrion</keyword>
<dbReference type="Proteomes" id="UP000193411">
    <property type="component" value="Unassembled WGS sequence"/>
</dbReference>
<evidence type="ECO:0000256" key="2">
    <source>
        <dbReference type="SAM" id="MobiDB-lite"/>
    </source>
</evidence>
<protein>
    <recommendedName>
        <fullName evidence="3">Letm1 RBD domain-containing protein</fullName>
    </recommendedName>
</protein>
<evidence type="ECO:0000313" key="4">
    <source>
        <dbReference type="EMBL" id="ORZ31623.1"/>
    </source>
</evidence>
<evidence type="ECO:0000256" key="1">
    <source>
        <dbReference type="PROSITE-ProRule" id="PRU01094"/>
    </source>
</evidence>
<keyword evidence="5" id="KW-1185">Reference proteome</keyword>
<organism evidence="4 5">
    <name type="scientific">Catenaria anguillulae PL171</name>
    <dbReference type="NCBI Taxonomy" id="765915"/>
    <lineage>
        <taxon>Eukaryota</taxon>
        <taxon>Fungi</taxon>
        <taxon>Fungi incertae sedis</taxon>
        <taxon>Blastocladiomycota</taxon>
        <taxon>Blastocladiomycetes</taxon>
        <taxon>Blastocladiales</taxon>
        <taxon>Catenariaceae</taxon>
        <taxon>Catenaria</taxon>
    </lineage>
</organism>
<comment type="caution">
    <text evidence="4">The sequence shown here is derived from an EMBL/GenBank/DDBJ whole genome shotgun (WGS) entry which is preliminary data.</text>
</comment>
<feature type="domain" description="Letm1 RBD" evidence="3">
    <location>
        <begin position="195"/>
        <end position="398"/>
    </location>
</feature>
<evidence type="ECO:0000259" key="3">
    <source>
        <dbReference type="PROSITE" id="PS51758"/>
    </source>
</evidence>
<dbReference type="PROSITE" id="PS51758">
    <property type="entry name" value="LETM1_RBD"/>
    <property type="match status" value="1"/>
</dbReference>
<dbReference type="OrthoDB" id="73691at2759"/>
<dbReference type="InterPro" id="IPR033122">
    <property type="entry name" value="LETM1-like_RBD"/>
</dbReference>
<dbReference type="STRING" id="765915.A0A1Y2HD49"/>
<feature type="region of interest" description="Disordered" evidence="2">
    <location>
        <begin position="58"/>
        <end position="89"/>
    </location>
</feature>
<sequence>MYSIPVRATKMMILANTFGSTARRILAVSTPAAARFVPAFAQPSSDSFSAAWSVHHREYSSKGQSGPPKQKLAKVRRSPGSRVTPPVSSSATVSVPVAAATPTAVPQAPSQTSPSSVSTPAAAPAHRLVEKARAFFAKYKEGLRVLIKQDIPRYRQLKAVPESELSRRDAVFVERVRHDIKILAPFGLFLIVLPEIIPLLVLKGLVPSTCIDRDDRAKAWTKRMAVREVTAVRLWAALSGPKSHVNPAVLMSYDSVRSLALRDPTDFQMNLLQYQQHKFMLSYFGLSLYVPYPYPLGGRMSRYLVQLERDDHRIKNEPGSIKDMSDDELAMACELRGIPTVASPSSGAREPSRGQLERQLDLWVRMNTDKDIPKALVVFARIVQTAKMVRENGGNPKL</sequence>
<proteinExistence type="predicted"/>
<gene>
    <name evidence="4" type="ORF">BCR44DRAFT_81157</name>
</gene>
<dbReference type="GO" id="GO:0043022">
    <property type="term" value="F:ribosome binding"/>
    <property type="evidence" value="ECO:0007669"/>
    <property type="project" value="InterPro"/>
</dbReference>
<accession>A0A1Y2HD49</accession>
<evidence type="ECO:0000313" key="5">
    <source>
        <dbReference type="Proteomes" id="UP000193411"/>
    </source>
</evidence>
<reference evidence="4 5" key="1">
    <citation type="submission" date="2016-07" db="EMBL/GenBank/DDBJ databases">
        <title>Pervasive Adenine N6-methylation of Active Genes in Fungi.</title>
        <authorList>
            <consortium name="DOE Joint Genome Institute"/>
            <person name="Mondo S.J."/>
            <person name="Dannebaum R.O."/>
            <person name="Kuo R.C."/>
            <person name="Labutti K."/>
            <person name="Haridas S."/>
            <person name="Kuo A."/>
            <person name="Salamov A."/>
            <person name="Ahrendt S.R."/>
            <person name="Lipzen A."/>
            <person name="Sullivan W."/>
            <person name="Andreopoulos W.B."/>
            <person name="Clum A."/>
            <person name="Lindquist E."/>
            <person name="Daum C."/>
            <person name="Ramamoorthy G.K."/>
            <person name="Gryganskyi A."/>
            <person name="Culley D."/>
            <person name="Magnuson J.K."/>
            <person name="James T.Y."/>
            <person name="O'Malley M.A."/>
            <person name="Stajich J.E."/>
            <person name="Spatafora J.W."/>
            <person name="Visel A."/>
            <person name="Grigoriev I.V."/>
        </authorList>
    </citation>
    <scope>NUCLEOTIDE SEQUENCE [LARGE SCALE GENOMIC DNA]</scope>
    <source>
        <strain evidence="4 5">PL171</strain>
    </source>
</reference>
<name>A0A1Y2HD49_9FUNG</name>
<dbReference type="EMBL" id="MCFL01000057">
    <property type="protein sequence ID" value="ORZ31623.1"/>
    <property type="molecule type" value="Genomic_DNA"/>
</dbReference>
<dbReference type="AlphaFoldDB" id="A0A1Y2HD49"/>
<dbReference type="Pfam" id="PF07766">
    <property type="entry name" value="LETM1_RBD"/>
    <property type="match status" value="1"/>
</dbReference>